<dbReference type="CDD" id="cd01742">
    <property type="entry name" value="GATase1_GMP_Synthase"/>
    <property type="match status" value="1"/>
</dbReference>
<evidence type="ECO:0000256" key="12">
    <source>
        <dbReference type="ARBA" id="ARBA00044933"/>
    </source>
</evidence>
<dbReference type="InterPro" id="IPR022955">
    <property type="entry name" value="GMP_synthase"/>
</dbReference>
<dbReference type="PANTHER" id="PTHR11922:SF2">
    <property type="entry name" value="GMP SYNTHASE [GLUTAMINE-HYDROLYZING]"/>
    <property type="match status" value="1"/>
</dbReference>
<dbReference type="PROSITE" id="PS51553">
    <property type="entry name" value="GMPS_ATP_PPASE"/>
    <property type="match status" value="1"/>
</dbReference>
<dbReference type="AlphaFoldDB" id="A0A8C5IEX3"/>
<feature type="domain" description="GMPS ATP-PPase" evidence="15">
    <location>
        <begin position="242"/>
        <end position="433"/>
    </location>
</feature>
<reference evidence="16" key="1">
    <citation type="submission" date="2025-08" db="UniProtKB">
        <authorList>
            <consortium name="Ensembl"/>
        </authorList>
    </citation>
    <scope>IDENTIFICATION</scope>
</reference>
<dbReference type="Pfam" id="PF00958">
    <property type="entry name" value="GMP_synt_C"/>
    <property type="match status" value="1"/>
</dbReference>
<keyword evidence="17" id="KW-1185">Reference proteome</keyword>
<dbReference type="InterPro" id="IPR029062">
    <property type="entry name" value="Class_I_gatase-like"/>
</dbReference>
<evidence type="ECO:0000256" key="1">
    <source>
        <dbReference type="ARBA" id="ARBA00005153"/>
    </source>
</evidence>
<evidence type="ECO:0000256" key="11">
    <source>
        <dbReference type="ARBA" id="ARBA00031356"/>
    </source>
</evidence>
<keyword evidence="9" id="KW-0315">Glutamine amidotransferase</keyword>
<reference evidence="16" key="2">
    <citation type="submission" date="2025-09" db="UniProtKB">
        <authorList>
            <consortium name="Ensembl"/>
        </authorList>
    </citation>
    <scope>IDENTIFICATION</scope>
</reference>
<accession>A0A8C5IEX3</accession>
<dbReference type="InterPro" id="IPR001674">
    <property type="entry name" value="GMP_synth_C"/>
</dbReference>
<dbReference type="FunFam" id="3.40.50.880:FF:000001">
    <property type="entry name" value="GMP synthase [glutamine-hydrolyzing]"/>
    <property type="match status" value="1"/>
</dbReference>
<keyword evidence="7 14" id="KW-0658">Purine biosynthesis</keyword>
<dbReference type="OMA" id="HTPRGSD"/>
<dbReference type="EC" id="6.3.5.2" evidence="2"/>
<dbReference type="Pfam" id="PF00117">
    <property type="entry name" value="GATase"/>
    <property type="match status" value="1"/>
</dbReference>
<dbReference type="InterPro" id="IPR017926">
    <property type="entry name" value="GATASE"/>
</dbReference>
<evidence type="ECO:0000256" key="10">
    <source>
        <dbReference type="ARBA" id="ARBA00030464"/>
    </source>
</evidence>
<evidence type="ECO:0000256" key="7">
    <source>
        <dbReference type="ARBA" id="ARBA00022755"/>
    </source>
</evidence>
<protein>
    <recommendedName>
        <fullName evidence="3">GMP synthase [glutamine-hydrolyzing]</fullName>
        <ecNumber evidence="2">6.3.5.2</ecNumber>
    </recommendedName>
    <alternativeName>
        <fullName evidence="10">GMP synthetase</fullName>
    </alternativeName>
    <alternativeName>
        <fullName evidence="11">Glutamine amidotransferase</fullName>
    </alternativeName>
</protein>
<dbReference type="PROSITE" id="PS51273">
    <property type="entry name" value="GATASE_TYPE_1"/>
    <property type="match status" value="1"/>
</dbReference>
<dbReference type="SUPFAM" id="SSF52317">
    <property type="entry name" value="Class I glutamine amidotransferase-like"/>
    <property type="match status" value="1"/>
</dbReference>
<dbReference type="SUPFAM" id="SSF52402">
    <property type="entry name" value="Adenine nucleotide alpha hydrolases-like"/>
    <property type="match status" value="1"/>
</dbReference>
<comment type="pathway">
    <text evidence="1">Purine metabolism; GMP biosynthesis; GMP from XMP (L-Gln route): step 1/1.</text>
</comment>
<dbReference type="FunFam" id="3.30.300.10:FF:000002">
    <property type="entry name" value="GMP synthase [glutamine-hydrolyzing]"/>
    <property type="match status" value="1"/>
</dbReference>
<evidence type="ECO:0000256" key="4">
    <source>
        <dbReference type="ARBA" id="ARBA00022598"/>
    </source>
</evidence>
<dbReference type="Gene3D" id="3.40.50.620">
    <property type="entry name" value="HUPs"/>
    <property type="match status" value="1"/>
</dbReference>
<name>A0A8C5IEX3_JUNHY</name>
<dbReference type="CDD" id="cd01997">
    <property type="entry name" value="GMP_synthase_C"/>
    <property type="match status" value="1"/>
</dbReference>
<dbReference type="InterPro" id="IPR004739">
    <property type="entry name" value="GMP_synth_GATase"/>
</dbReference>
<dbReference type="Gene3D" id="3.40.50.880">
    <property type="match status" value="1"/>
</dbReference>
<dbReference type="GO" id="GO:0005829">
    <property type="term" value="C:cytosol"/>
    <property type="evidence" value="ECO:0007669"/>
    <property type="project" value="TreeGrafter"/>
</dbReference>
<dbReference type="GO" id="GO:0070004">
    <property type="term" value="F:cysteine-type exopeptidase activity"/>
    <property type="evidence" value="ECO:0007669"/>
    <property type="project" value="InterPro"/>
</dbReference>
<evidence type="ECO:0000313" key="16">
    <source>
        <dbReference type="Ensembl" id="ENSJHYP00000002470.1"/>
    </source>
</evidence>
<dbReference type="GO" id="GO:0006508">
    <property type="term" value="P:proteolysis"/>
    <property type="evidence" value="ECO:0007669"/>
    <property type="project" value="InterPro"/>
</dbReference>
<keyword evidence="8 14" id="KW-0067">ATP-binding</keyword>
<dbReference type="InterPro" id="IPR022310">
    <property type="entry name" value="NAD/GMP_synthase"/>
</dbReference>
<dbReference type="UniPathway" id="UPA00189">
    <property type="reaction ID" value="UER00296"/>
</dbReference>
<comment type="catalytic activity">
    <reaction evidence="13">
        <text>XMP + L-glutamine + ATP + H2O = GMP + L-glutamate + AMP + diphosphate + 2 H(+)</text>
        <dbReference type="Rhea" id="RHEA:11680"/>
        <dbReference type="ChEBI" id="CHEBI:15377"/>
        <dbReference type="ChEBI" id="CHEBI:15378"/>
        <dbReference type="ChEBI" id="CHEBI:29985"/>
        <dbReference type="ChEBI" id="CHEBI:30616"/>
        <dbReference type="ChEBI" id="CHEBI:33019"/>
        <dbReference type="ChEBI" id="CHEBI:57464"/>
        <dbReference type="ChEBI" id="CHEBI:58115"/>
        <dbReference type="ChEBI" id="CHEBI:58359"/>
        <dbReference type="ChEBI" id="CHEBI:456215"/>
        <dbReference type="EC" id="6.3.5.2"/>
    </reaction>
</comment>
<dbReference type="Pfam" id="PF02540">
    <property type="entry name" value="NAD_synthase"/>
    <property type="match status" value="1"/>
</dbReference>
<dbReference type="InterPro" id="IPR014729">
    <property type="entry name" value="Rossmann-like_a/b/a_fold"/>
</dbReference>
<dbReference type="Gene3D" id="3.30.300.10">
    <property type="match status" value="1"/>
</dbReference>
<comment type="function">
    <text evidence="12">Catalyzes the conversion of xanthine monophosphate (XMP) to GMP in the presence of glutamine and ATP through an adenyl-XMP intermediate.</text>
</comment>
<feature type="binding site" evidence="14">
    <location>
        <begin position="270"/>
        <end position="276"/>
    </location>
    <ligand>
        <name>ATP</name>
        <dbReference type="ChEBI" id="CHEBI:30616"/>
    </ligand>
</feature>
<evidence type="ECO:0000256" key="2">
    <source>
        <dbReference type="ARBA" id="ARBA00012746"/>
    </source>
</evidence>
<proteinExistence type="inferred from homology"/>
<dbReference type="PRINTS" id="PR00097">
    <property type="entry name" value="ANTSNTHASEII"/>
</dbReference>
<evidence type="ECO:0000259" key="15">
    <source>
        <dbReference type="PROSITE" id="PS51553"/>
    </source>
</evidence>
<evidence type="ECO:0000256" key="9">
    <source>
        <dbReference type="ARBA" id="ARBA00022962"/>
    </source>
</evidence>
<dbReference type="InterPro" id="IPR025777">
    <property type="entry name" value="GMPS_ATP_PPase_dom"/>
</dbReference>
<dbReference type="HAMAP" id="MF_00344">
    <property type="entry name" value="GMP_synthase"/>
    <property type="match status" value="1"/>
</dbReference>
<keyword evidence="4" id="KW-0436">Ligase</keyword>
<keyword evidence="5 14" id="KW-0547">Nucleotide-binding</keyword>
<dbReference type="FunFam" id="3.40.50.620:FF:000001">
    <property type="entry name" value="GMP synthase [glutamine-hydrolyzing]"/>
    <property type="match status" value="1"/>
</dbReference>
<dbReference type="NCBIfam" id="TIGR00884">
    <property type="entry name" value="guaA_Cterm"/>
    <property type="match status" value="1"/>
</dbReference>
<evidence type="ECO:0000256" key="6">
    <source>
        <dbReference type="ARBA" id="ARBA00022749"/>
    </source>
</evidence>
<evidence type="ECO:0000256" key="14">
    <source>
        <dbReference type="PROSITE-ProRule" id="PRU00886"/>
    </source>
</evidence>
<dbReference type="Proteomes" id="UP000694408">
    <property type="component" value="Unplaced"/>
</dbReference>
<evidence type="ECO:0000313" key="17">
    <source>
        <dbReference type="Proteomes" id="UP000694408"/>
    </source>
</evidence>
<dbReference type="NCBIfam" id="NF000848">
    <property type="entry name" value="PRK00074.1"/>
    <property type="match status" value="1"/>
</dbReference>
<dbReference type="NCBIfam" id="TIGR00888">
    <property type="entry name" value="guaA_Nterm"/>
    <property type="match status" value="1"/>
</dbReference>
<dbReference type="GO" id="GO:0016805">
    <property type="term" value="F:dipeptidase activity"/>
    <property type="evidence" value="ECO:0007669"/>
    <property type="project" value="InterPro"/>
</dbReference>
<dbReference type="PRINTS" id="PR00096">
    <property type="entry name" value="GATASE"/>
</dbReference>
<evidence type="ECO:0000256" key="13">
    <source>
        <dbReference type="ARBA" id="ARBA00049404"/>
    </source>
</evidence>
<dbReference type="Ensembl" id="ENSJHYT00000003074.1">
    <property type="protein sequence ID" value="ENSJHYP00000002470.1"/>
    <property type="gene ID" value="ENSJHYG00000002081.1"/>
</dbReference>
<organism evidence="16 17">
    <name type="scientific">Junco hyemalis</name>
    <name type="common">Dark-eyed junco</name>
    <dbReference type="NCBI Taxonomy" id="40217"/>
    <lineage>
        <taxon>Eukaryota</taxon>
        <taxon>Metazoa</taxon>
        <taxon>Chordata</taxon>
        <taxon>Craniata</taxon>
        <taxon>Vertebrata</taxon>
        <taxon>Euteleostomi</taxon>
        <taxon>Archelosauria</taxon>
        <taxon>Archosauria</taxon>
        <taxon>Dinosauria</taxon>
        <taxon>Saurischia</taxon>
        <taxon>Theropoda</taxon>
        <taxon>Coelurosauria</taxon>
        <taxon>Aves</taxon>
        <taxon>Neognathae</taxon>
        <taxon>Neoaves</taxon>
        <taxon>Telluraves</taxon>
        <taxon>Australaves</taxon>
        <taxon>Passeriformes</taxon>
        <taxon>Passerellidae</taxon>
        <taxon>Junco</taxon>
    </lineage>
</organism>
<evidence type="ECO:0000256" key="5">
    <source>
        <dbReference type="ARBA" id="ARBA00022741"/>
    </source>
</evidence>
<evidence type="ECO:0000256" key="3">
    <source>
        <dbReference type="ARBA" id="ARBA00021562"/>
    </source>
</evidence>
<keyword evidence="6 14" id="KW-0332">GMP biosynthesis</keyword>
<evidence type="ECO:0000256" key="8">
    <source>
        <dbReference type="ARBA" id="ARBA00022840"/>
    </source>
</evidence>
<dbReference type="PANTHER" id="PTHR11922">
    <property type="entry name" value="GMP SYNTHASE-RELATED"/>
    <property type="match status" value="1"/>
</dbReference>
<sequence>MPNQFGLDRFDFDDAYGKGENNLCSKDLKEFIEKNHLDLNLDGHFNPRLVFGILDYGSQYNQLVCRRVRDEGVYSEICSYKDAPEKLKQGNVIGIILTGGPHSVYESNSFSLPKEVLESKLPVLGICYGFQLLSYYLGGEVKGLNKSEFGNAKVNVINSDSLLLKNIPSSFISFMSHNDSVTKLPSGFIKNAETDSCPNAIASDETRKIYGVQFHPEVNDTEFGQQIIRNFLFEIVKADKNWTMENFIEDKVKEIKEKVKPDERVLLGLSGGVDSSVTAALLSKAIGKRLTCVFVNHGLLRKNEVKEVIDTFKNFDLDFKYVDASNDFYKALAGVTEPEEKRKIIGKLFVETFRKEADKLGKIDYLAQGTIYPDVVESGLGGNSAKIKSHHNVGGLPKDIGFKGLVEPLRYLFKDEVRRTGLSLGLPESLVFRQPFPGPGLGIRIIGEVTAEKVKIVQDADYILREEIKNAGYDKQISQYYAALTNMKTVGVQGDGRSYDYAVVIRAVKTIDFMTAKPFDLPYSILTRIADRIVDEVDHVSRVFFDYTSKPPATIEME</sequence>
<dbReference type="GO" id="GO:0003921">
    <property type="term" value="F:GMP synthase activity"/>
    <property type="evidence" value="ECO:0007669"/>
    <property type="project" value="InterPro"/>
</dbReference>
<dbReference type="GO" id="GO:0005524">
    <property type="term" value="F:ATP binding"/>
    <property type="evidence" value="ECO:0007669"/>
    <property type="project" value="UniProtKB-UniRule"/>
</dbReference>